<evidence type="ECO:0000256" key="12">
    <source>
        <dbReference type="ARBA" id="ARBA00022989"/>
    </source>
</evidence>
<evidence type="ECO:0000256" key="8">
    <source>
        <dbReference type="ARBA" id="ARBA00022692"/>
    </source>
</evidence>
<evidence type="ECO:0000256" key="11">
    <source>
        <dbReference type="ARBA" id="ARBA00022982"/>
    </source>
</evidence>
<evidence type="ECO:0000256" key="4">
    <source>
        <dbReference type="ARBA" id="ARBA00012944"/>
    </source>
</evidence>
<feature type="transmembrane region" description="Helical" evidence="18">
    <location>
        <begin position="194"/>
        <end position="214"/>
    </location>
</feature>
<reference evidence="20" key="1">
    <citation type="submission" date="2021-05" db="EMBL/GenBank/DDBJ databases">
        <title>Mitochondrial genomes within bark lice (Insecta: Psocodea: Psocomorpha) reveal novel gene rearrangements containing phylogenetic signal.</title>
        <authorList>
            <person name="Saenz Manchola O.F."/>
            <person name="Virrueta Herrera S."/>
            <person name="D'alessio L.M."/>
            <person name="Yoshizawa K."/>
            <person name="Garcia Aldrete A.N."/>
            <person name="Johnson K.P."/>
        </authorList>
    </citation>
    <scope>NUCLEOTIDE SEQUENCE</scope>
</reference>
<dbReference type="InterPro" id="IPR050175">
    <property type="entry name" value="Complex_I_Subunit_2"/>
</dbReference>
<keyword evidence="8 18" id="KW-0812">Transmembrane</keyword>
<comment type="subcellular location">
    <subcellularLocation>
        <location evidence="2 18">Mitochondrion inner membrane</location>
        <topology evidence="2 18">Multi-pass membrane protein</topology>
    </subcellularLocation>
</comment>
<dbReference type="InterPro" id="IPR003917">
    <property type="entry name" value="NADH_UbQ_OxRdtase_chain2"/>
</dbReference>
<comment type="function">
    <text evidence="1">Core subunit of the mitochondrial membrane respiratory chain NADH dehydrogenase (Complex I) that is believed to belong to the minimal assembly required for catalysis. Complex I functions in the transfer of electrons from NADH to the respiratory chain. The immediate electron acceptor for the enzyme is believed to be ubiquinone.</text>
</comment>
<keyword evidence="12 18" id="KW-1133">Transmembrane helix</keyword>
<evidence type="ECO:0000256" key="18">
    <source>
        <dbReference type="RuleBase" id="RU003403"/>
    </source>
</evidence>
<protein>
    <recommendedName>
        <fullName evidence="5 18">NADH-ubiquinone oxidoreductase chain 2</fullName>
        <ecNumber evidence="4 18">7.1.1.2</ecNumber>
    </recommendedName>
</protein>
<feature type="transmembrane region" description="Helical" evidence="18">
    <location>
        <begin position="263"/>
        <end position="284"/>
    </location>
</feature>
<evidence type="ECO:0000256" key="13">
    <source>
        <dbReference type="ARBA" id="ARBA00023027"/>
    </source>
</evidence>
<keyword evidence="16 18" id="KW-0472">Membrane</keyword>
<dbReference type="EMBL" id="MZ274207">
    <property type="protein sequence ID" value="UGS80490.1"/>
    <property type="molecule type" value="Genomic_DNA"/>
</dbReference>
<dbReference type="InterPro" id="IPR001750">
    <property type="entry name" value="ND/Mrp_TM"/>
</dbReference>
<evidence type="ECO:0000256" key="7">
    <source>
        <dbReference type="ARBA" id="ARBA00022660"/>
    </source>
</evidence>
<proteinExistence type="inferred from homology"/>
<organism evidence="20">
    <name type="scientific">Paracaecilius japanus</name>
    <dbReference type="NCBI Taxonomy" id="297965"/>
    <lineage>
        <taxon>Eukaryota</taxon>
        <taxon>Metazoa</taxon>
        <taxon>Ecdysozoa</taxon>
        <taxon>Arthropoda</taxon>
        <taxon>Hexapoda</taxon>
        <taxon>Insecta</taxon>
        <taxon>Pterygota</taxon>
        <taxon>Neoptera</taxon>
        <taxon>Paraneoptera</taxon>
        <taxon>Psocodea</taxon>
        <taxon>Psocomorpha</taxon>
        <taxon>Caeciliusetae</taxon>
        <taxon>Caeciliusidae</taxon>
        <taxon>Paracaecilius</taxon>
    </lineage>
</organism>
<evidence type="ECO:0000256" key="2">
    <source>
        <dbReference type="ARBA" id="ARBA00004448"/>
    </source>
</evidence>
<keyword evidence="15 18" id="KW-0496">Mitochondrion</keyword>
<keyword evidence="11 18" id="KW-0249">Electron transport</keyword>
<sequence length="330" mass="37579">MLNNLNLLFFIMTSFGAIISFSATNWFSAWMGLEINMISFIPLFMNNKNTYSTEAAMNYFLVQASASAMFLFFCINNSLMNTSGQYFIETIYSLLIVTPLLIKLGSAPFHTWFVNMMQSLNFSMCFALVTMQKLAPLFIMNFSFNFKLILIFSIFSVIVGSIGGLNQTFLKKILAFSSINHLGWMLASMNISKIVLINYFLFYSFMNIFVIIFLNKFSINQFNQGTSNLSILTLSTSILSLGGLPPFLGFLPKWMMIQMLALNKYFIMVAIFILTALITLLYYLRLIYSSLLLNASTQKWFKPFSLVDSTTIFFLISTSCLSLALFNLII</sequence>
<evidence type="ECO:0000256" key="6">
    <source>
        <dbReference type="ARBA" id="ARBA00022448"/>
    </source>
</evidence>
<dbReference type="PANTHER" id="PTHR46552:SF1">
    <property type="entry name" value="NADH-UBIQUINONE OXIDOREDUCTASE CHAIN 2"/>
    <property type="match status" value="1"/>
</dbReference>
<keyword evidence="6" id="KW-0813">Transport</keyword>
<feature type="transmembrane region" description="Helical" evidence="18">
    <location>
        <begin position="56"/>
        <end position="74"/>
    </location>
</feature>
<evidence type="ECO:0000259" key="19">
    <source>
        <dbReference type="Pfam" id="PF00361"/>
    </source>
</evidence>
<feature type="transmembrane region" description="Helical" evidence="18">
    <location>
        <begin position="86"/>
        <end position="106"/>
    </location>
</feature>
<dbReference type="EC" id="7.1.1.2" evidence="4 18"/>
<keyword evidence="7 18" id="KW-0679">Respiratory chain</keyword>
<feature type="transmembrane region" description="Helical" evidence="18">
    <location>
        <begin position="304"/>
        <end position="329"/>
    </location>
</feature>
<feature type="domain" description="NADH:quinone oxidoreductase/Mrp antiporter transmembrane" evidence="19">
    <location>
        <begin position="23"/>
        <end position="279"/>
    </location>
</feature>
<evidence type="ECO:0000256" key="9">
    <source>
        <dbReference type="ARBA" id="ARBA00022792"/>
    </source>
</evidence>
<evidence type="ECO:0000256" key="5">
    <source>
        <dbReference type="ARBA" id="ARBA00021008"/>
    </source>
</evidence>
<dbReference type="GO" id="GO:0006120">
    <property type="term" value="P:mitochondrial electron transport, NADH to ubiquinone"/>
    <property type="evidence" value="ECO:0007669"/>
    <property type="project" value="InterPro"/>
</dbReference>
<evidence type="ECO:0000256" key="14">
    <source>
        <dbReference type="ARBA" id="ARBA00023075"/>
    </source>
</evidence>
<keyword evidence="10 18" id="KW-1278">Translocase</keyword>
<comment type="similarity">
    <text evidence="3 18">Belongs to the complex I subunit 2 family.</text>
</comment>
<geneLocation type="mitochondrion" evidence="20"/>
<keyword evidence="13 18" id="KW-0520">NAD</keyword>
<keyword evidence="9 18" id="KW-0999">Mitochondrion inner membrane</keyword>
<evidence type="ECO:0000256" key="3">
    <source>
        <dbReference type="ARBA" id="ARBA00007012"/>
    </source>
</evidence>
<dbReference type="PRINTS" id="PR01436">
    <property type="entry name" value="NADHDHGNASE2"/>
</dbReference>
<evidence type="ECO:0000256" key="1">
    <source>
        <dbReference type="ARBA" id="ARBA00003257"/>
    </source>
</evidence>
<evidence type="ECO:0000256" key="15">
    <source>
        <dbReference type="ARBA" id="ARBA00023128"/>
    </source>
</evidence>
<comment type="catalytic activity">
    <reaction evidence="17 18">
        <text>a ubiquinone + NADH + 5 H(+)(in) = a ubiquinol + NAD(+) + 4 H(+)(out)</text>
        <dbReference type="Rhea" id="RHEA:29091"/>
        <dbReference type="Rhea" id="RHEA-COMP:9565"/>
        <dbReference type="Rhea" id="RHEA-COMP:9566"/>
        <dbReference type="ChEBI" id="CHEBI:15378"/>
        <dbReference type="ChEBI" id="CHEBI:16389"/>
        <dbReference type="ChEBI" id="CHEBI:17976"/>
        <dbReference type="ChEBI" id="CHEBI:57540"/>
        <dbReference type="ChEBI" id="CHEBI:57945"/>
        <dbReference type="EC" id="7.1.1.2"/>
    </reaction>
</comment>
<evidence type="ECO:0000313" key="20">
    <source>
        <dbReference type="EMBL" id="UGS80490.1"/>
    </source>
</evidence>
<evidence type="ECO:0000256" key="10">
    <source>
        <dbReference type="ARBA" id="ARBA00022967"/>
    </source>
</evidence>
<gene>
    <name evidence="20" type="primary">ND2</name>
</gene>
<feature type="transmembrane region" description="Helical" evidence="18">
    <location>
        <begin position="142"/>
        <end position="163"/>
    </location>
</feature>
<evidence type="ECO:0000256" key="16">
    <source>
        <dbReference type="ARBA" id="ARBA00023136"/>
    </source>
</evidence>
<keyword evidence="14 18" id="KW-0830">Ubiquinone</keyword>
<dbReference type="Pfam" id="PF00361">
    <property type="entry name" value="Proton_antipo_M"/>
    <property type="match status" value="1"/>
</dbReference>
<feature type="transmembrane region" description="Helical" evidence="18">
    <location>
        <begin position="7"/>
        <end position="27"/>
    </location>
</feature>
<dbReference type="PANTHER" id="PTHR46552">
    <property type="entry name" value="NADH-UBIQUINONE OXIDOREDUCTASE CHAIN 2"/>
    <property type="match status" value="1"/>
</dbReference>
<evidence type="ECO:0000256" key="17">
    <source>
        <dbReference type="ARBA" id="ARBA00049551"/>
    </source>
</evidence>
<feature type="transmembrane region" description="Helical" evidence="18">
    <location>
        <begin position="229"/>
        <end position="251"/>
    </location>
</feature>
<dbReference type="GO" id="GO:0008137">
    <property type="term" value="F:NADH dehydrogenase (ubiquinone) activity"/>
    <property type="evidence" value="ECO:0007669"/>
    <property type="project" value="UniProtKB-EC"/>
</dbReference>
<name>A0A8K1ZG40_9NEOP</name>
<comment type="function">
    <text evidence="18">Core subunit of the mitochondrial membrane respiratory chain NADH dehydrogenase (Complex I) which catalyzes electron transfer from NADH through the respiratory chain, using ubiquinone as an electron acceptor. Essential for the catalytic activity and assembly of complex I.</text>
</comment>
<dbReference type="AlphaFoldDB" id="A0A8K1ZG40"/>
<accession>A0A8K1ZG40</accession>
<dbReference type="GO" id="GO:0005743">
    <property type="term" value="C:mitochondrial inner membrane"/>
    <property type="evidence" value="ECO:0007669"/>
    <property type="project" value="UniProtKB-SubCell"/>
</dbReference>